<evidence type="ECO:0000313" key="2">
    <source>
        <dbReference type="Proteomes" id="UP000037997"/>
    </source>
</evidence>
<dbReference type="Proteomes" id="UP000037997">
    <property type="component" value="Unassembled WGS sequence"/>
</dbReference>
<name>A0A0N1MQT6_9HELI</name>
<protein>
    <submittedName>
        <fullName evidence="1">Uncharacterized protein</fullName>
    </submittedName>
</protein>
<reference evidence="1 2" key="1">
    <citation type="submission" date="2014-06" db="EMBL/GenBank/DDBJ databases">
        <title>Helicobacter pullorum isolates in fresh chicken meat - phenotypic and genotypic features.</title>
        <authorList>
            <person name="Borges V."/>
            <person name="Santos A."/>
            <person name="Correia C.B."/>
            <person name="Saraiva M."/>
            <person name="Menard A."/>
            <person name="Vieira L."/>
            <person name="Sampaio D.A."/>
            <person name="Gomes J.P."/>
            <person name="Oleastro M."/>
        </authorList>
    </citation>
    <scope>NUCLEOTIDE SEQUENCE [LARGE SCALE GENOMIC DNA]</scope>
    <source>
        <strain evidence="1 2">229334/12</strain>
    </source>
</reference>
<sequence>MFNKIIIFLCFALMAFAEERETEASKYLKLNIQHNNPFNRFQKYGNILGVPLPVVENKIPKYYKKSPYLEQEEVVDLKSDDWELEPFGLSHKIFNVALKQISPIFSQQIDGVLENYIPKVNFNVNLDAYFSQDTQNLGGDINLTFPILEHRNSSVFFLGGFIRDSQTGEWSEKYGIEHQMQYKFLQNIIFRQSLIQNNDTLSERIWNYGLEYSPFRNFSTYIQRENRKIQKDSTKTGVRYRIVF</sequence>
<dbReference type="STRING" id="35818.HPU229336_09190"/>
<dbReference type="RefSeq" id="WP_054197749.1">
    <property type="nucleotide sequence ID" value="NZ_JNOC01000017.1"/>
</dbReference>
<gene>
    <name evidence="1" type="ORF">HPU229334_03720</name>
</gene>
<accession>A0A0N1MQT6</accession>
<comment type="caution">
    <text evidence="1">The sequence shown here is derived from an EMBL/GenBank/DDBJ whole genome shotgun (WGS) entry which is preliminary data.</text>
</comment>
<dbReference type="PATRIC" id="fig|35818.11.peg.735"/>
<organism evidence="1 2">
    <name type="scientific">Helicobacter pullorum</name>
    <dbReference type="NCBI Taxonomy" id="35818"/>
    <lineage>
        <taxon>Bacteria</taxon>
        <taxon>Pseudomonadati</taxon>
        <taxon>Campylobacterota</taxon>
        <taxon>Epsilonproteobacteria</taxon>
        <taxon>Campylobacterales</taxon>
        <taxon>Helicobacteraceae</taxon>
        <taxon>Helicobacter</taxon>
    </lineage>
</organism>
<evidence type="ECO:0000313" key="1">
    <source>
        <dbReference type="EMBL" id="KPH56164.1"/>
    </source>
</evidence>
<dbReference type="EMBL" id="JNOC01000017">
    <property type="protein sequence ID" value="KPH56164.1"/>
    <property type="molecule type" value="Genomic_DNA"/>
</dbReference>
<dbReference type="AlphaFoldDB" id="A0A0N1MQT6"/>
<proteinExistence type="predicted"/>